<dbReference type="RefSeq" id="WP_386429093.1">
    <property type="nucleotide sequence ID" value="NZ_JBHSBB010000009.1"/>
</dbReference>
<evidence type="ECO:0000256" key="1">
    <source>
        <dbReference type="ARBA" id="ARBA00023125"/>
    </source>
</evidence>
<accession>A0ABV8HL21</accession>
<dbReference type="Pfam" id="PF11774">
    <property type="entry name" value="Lsr2"/>
    <property type="match status" value="1"/>
</dbReference>
<feature type="compositionally biased region" description="Low complexity" evidence="2">
    <location>
        <begin position="63"/>
        <end position="74"/>
    </location>
</feature>
<organism evidence="5 6">
    <name type="scientific">Streptomyces polygonati</name>
    <dbReference type="NCBI Taxonomy" id="1617087"/>
    <lineage>
        <taxon>Bacteria</taxon>
        <taxon>Bacillati</taxon>
        <taxon>Actinomycetota</taxon>
        <taxon>Actinomycetes</taxon>
        <taxon>Kitasatosporales</taxon>
        <taxon>Streptomycetaceae</taxon>
        <taxon>Streptomyces</taxon>
    </lineage>
</organism>
<dbReference type="InterPro" id="IPR055370">
    <property type="entry name" value="Lsr2_DNA-bd"/>
</dbReference>
<keyword evidence="1" id="KW-0238">DNA-binding</keyword>
<evidence type="ECO:0000313" key="6">
    <source>
        <dbReference type="Proteomes" id="UP001595765"/>
    </source>
</evidence>
<dbReference type="Proteomes" id="UP001595765">
    <property type="component" value="Unassembled WGS sequence"/>
</dbReference>
<dbReference type="InterPro" id="IPR042261">
    <property type="entry name" value="Lsr2-like_dimerization"/>
</dbReference>
<evidence type="ECO:0000259" key="3">
    <source>
        <dbReference type="Pfam" id="PF11774"/>
    </source>
</evidence>
<comment type="caution">
    <text evidence="5">The sequence shown here is derived from an EMBL/GenBank/DDBJ whole genome shotgun (WGS) entry which is preliminary data.</text>
</comment>
<proteinExistence type="predicted"/>
<name>A0ABV8HL21_9ACTN</name>
<evidence type="ECO:0000259" key="4">
    <source>
        <dbReference type="Pfam" id="PF23359"/>
    </source>
</evidence>
<feature type="domain" description="Lsr2 DNA-binding" evidence="4">
    <location>
        <begin position="81"/>
        <end position="116"/>
    </location>
</feature>
<gene>
    <name evidence="5" type="ORF">ACFO3J_12430</name>
</gene>
<feature type="domain" description="Lsr2 dimerization" evidence="3">
    <location>
        <begin position="1"/>
        <end position="61"/>
    </location>
</feature>
<dbReference type="InterPro" id="IPR036625">
    <property type="entry name" value="E3-bd_dom_sf"/>
</dbReference>
<evidence type="ECO:0000313" key="5">
    <source>
        <dbReference type="EMBL" id="MFC4032286.1"/>
    </source>
</evidence>
<protein>
    <submittedName>
        <fullName evidence="5">Lsr2 family protein</fullName>
    </submittedName>
</protein>
<sequence length="117" mass="12609">MAQKVVTLYTDDLTGEESTEIDTYTLLVNGAGVEIDLTPDSHDKLMEALSPFLHADGARRVRAPGTGRTRAARGQSSGPADGRDTATIRAWAKDNGFEVNDRGRVPAPVIEAYEKAH</sequence>
<dbReference type="InterPro" id="IPR024412">
    <property type="entry name" value="Lsr2_dim_dom"/>
</dbReference>
<evidence type="ECO:0000256" key="2">
    <source>
        <dbReference type="SAM" id="MobiDB-lite"/>
    </source>
</evidence>
<dbReference type="Gene3D" id="4.10.320.10">
    <property type="entry name" value="E3-binding domain"/>
    <property type="match status" value="1"/>
</dbReference>
<keyword evidence="6" id="KW-1185">Reference proteome</keyword>
<dbReference type="EMBL" id="JBHSBB010000009">
    <property type="protein sequence ID" value="MFC4032286.1"/>
    <property type="molecule type" value="Genomic_DNA"/>
</dbReference>
<reference evidence="6" key="1">
    <citation type="journal article" date="2019" name="Int. J. Syst. Evol. Microbiol.">
        <title>The Global Catalogue of Microorganisms (GCM) 10K type strain sequencing project: providing services to taxonomists for standard genome sequencing and annotation.</title>
        <authorList>
            <consortium name="The Broad Institute Genomics Platform"/>
            <consortium name="The Broad Institute Genome Sequencing Center for Infectious Disease"/>
            <person name="Wu L."/>
            <person name="Ma J."/>
        </authorList>
    </citation>
    <scope>NUCLEOTIDE SEQUENCE [LARGE SCALE GENOMIC DNA]</scope>
    <source>
        <strain evidence="6">CGMCC 4.7237</strain>
    </source>
</reference>
<dbReference type="Gene3D" id="3.30.60.230">
    <property type="entry name" value="Lsr2, dimerization domain"/>
    <property type="match status" value="1"/>
</dbReference>
<feature type="region of interest" description="Disordered" evidence="2">
    <location>
        <begin position="63"/>
        <end position="84"/>
    </location>
</feature>
<dbReference type="Pfam" id="PF23359">
    <property type="entry name" value="Lsr2_DNA-bd"/>
    <property type="match status" value="1"/>
</dbReference>